<dbReference type="InterPro" id="IPR036291">
    <property type="entry name" value="NAD(P)-bd_dom_sf"/>
</dbReference>
<dbReference type="FunFam" id="3.40.50.720:FF:000084">
    <property type="entry name" value="Short-chain dehydrogenase reductase"/>
    <property type="match status" value="1"/>
</dbReference>
<evidence type="ECO:0000256" key="1">
    <source>
        <dbReference type="ARBA" id="ARBA00006484"/>
    </source>
</evidence>
<evidence type="ECO:0000313" key="4">
    <source>
        <dbReference type="Proteomes" id="UP000608513"/>
    </source>
</evidence>
<organism evidence="3 4">
    <name type="scientific">Ramlibacter cellulosilyticus</name>
    <dbReference type="NCBI Taxonomy" id="2764187"/>
    <lineage>
        <taxon>Bacteria</taxon>
        <taxon>Pseudomonadati</taxon>
        <taxon>Pseudomonadota</taxon>
        <taxon>Betaproteobacteria</taxon>
        <taxon>Burkholderiales</taxon>
        <taxon>Comamonadaceae</taxon>
        <taxon>Ramlibacter</taxon>
    </lineage>
</organism>
<dbReference type="Proteomes" id="UP000608513">
    <property type="component" value="Unassembled WGS sequence"/>
</dbReference>
<evidence type="ECO:0000313" key="3">
    <source>
        <dbReference type="EMBL" id="MBC5783703.1"/>
    </source>
</evidence>
<dbReference type="PRINTS" id="PR00080">
    <property type="entry name" value="SDRFAMILY"/>
</dbReference>
<accession>A0A923SC03</accession>
<gene>
    <name evidence="3" type="ORF">H8N03_12170</name>
</gene>
<sequence length="251" mass="25936">MFDLTERIALVTGGNGGIGLGMARGLGQAGATLIVVGRNAEKSAAALRELQSLGIRAEAQACDVTDEAAVQALFADVDRRHGRLDILVNNAGSTVRKPPQDFTLDEWKSVMDLNLTGAFLCARAAYPLMKKAGGGKVINIGSIMSLFGAPYAPAYCASKGGIVQLTKSLALAWAKDGIQANAVLPGWIDTELTVGARNQVPGLNERVLARTPAGRWGTPQDLAGIAVFLASDASDFVTGAAIPVDGGYAAA</sequence>
<dbReference type="Pfam" id="PF13561">
    <property type="entry name" value="adh_short_C2"/>
    <property type="match status" value="1"/>
</dbReference>
<dbReference type="InterPro" id="IPR057326">
    <property type="entry name" value="KR_dom"/>
</dbReference>
<dbReference type="NCBIfam" id="NF005559">
    <property type="entry name" value="PRK07231.1"/>
    <property type="match status" value="1"/>
</dbReference>
<evidence type="ECO:0000259" key="2">
    <source>
        <dbReference type="SMART" id="SM00822"/>
    </source>
</evidence>
<dbReference type="Gene3D" id="3.40.50.720">
    <property type="entry name" value="NAD(P)-binding Rossmann-like Domain"/>
    <property type="match status" value="1"/>
</dbReference>
<dbReference type="AlphaFoldDB" id="A0A923SC03"/>
<dbReference type="PRINTS" id="PR00081">
    <property type="entry name" value="GDHRDH"/>
</dbReference>
<dbReference type="NCBIfam" id="NF009466">
    <property type="entry name" value="PRK12826.1-2"/>
    <property type="match status" value="1"/>
</dbReference>
<reference evidence="3" key="1">
    <citation type="submission" date="2020-08" db="EMBL/GenBank/DDBJ databases">
        <title>Ramlibacter sp. USB13 16S ribosomal RNA gene genome sequencing and assembly.</title>
        <authorList>
            <person name="Kang M."/>
        </authorList>
    </citation>
    <scope>NUCLEOTIDE SEQUENCE</scope>
    <source>
        <strain evidence="3">USB13</strain>
    </source>
</reference>
<dbReference type="InterPro" id="IPR020904">
    <property type="entry name" value="Sc_DH/Rdtase_CS"/>
</dbReference>
<keyword evidence="4" id="KW-1185">Reference proteome</keyword>
<dbReference type="SMART" id="SM00822">
    <property type="entry name" value="PKS_KR"/>
    <property type="match status" value="1"/>
</dbReference>
<dbReference type="PROSITE" id="PS00061">
    <property type="entry name" value="ADH_SHORT"/>
    <property type="match status" value="1"/>
</dbReference>
<dbReference type="GO" id="GO:0016616">
    <property type="term" value="F:oxidoreductase activity, acting on the CH-OH group of donors, NAD or NADP as acceptor"/>
    <property type="evidence" value="ECO:0007669"/>
    <property type="project" value="TreeGrafter"/>
</dbReference>
<dbReference type="PANTHER" id="PTHR42760:SF123">
    <property type="entry name" value="OXIDOREDUCTASE"/>
    <property type="match status" value="1"/>
</dbReference>
<comment type="caution">
    <text evidence="3">The sequence shown here is derived from an EMBL/GenBank/DDBJ whole genome shotgun (WGS) entry which is preliminary data.</text>
</comment>
<dbReference type="RefSeq" id="WP_187076447.1">
    <property type="nucleotide sequence ID" value="NZ_JACORT010000004.1"/>
</dbReference>
<proteinExistence type="inferred from homology"/>
<protein>
    <submittedName>
        <fullName evidence="3">SDR family oxidoreductase</fullName>
    </submittedName>
</protein>
<comment type="similarity">
    <text evidence="1">Belongs to the short-chain dehydrogenases/reductases (SDR) family.</text>
</comment>
<dbReference type="SUPFAM" id="SSF51735">
    <property type="entry name" value="NAD(P)-binding Rossmann-fold domains"/>
    <property type="match status" value="1"/>
</dbReference>
<feature type="domain" description="Ketoreductase" evidence="2">
    <location>
        <begin position="7"/>
        <end position="176"/>
    </location>
</feature>
<dbReference type="GO" id="GO:0030497">
    <property type="term" value="P:fatty acid elongation"/>
    <property type="evidence" value="ECO:0007669"/>
    <property type="project" value="TreeGrafter"/>
</dbReference>
<dbReference type="PANTHER" id="PTHR42760">
    <property type="entry name" value="SHORT-CHAIN DEHYDROGENASES/REDUCTASES FAMILY MEMBER"/>
    <property type="match status" value="1"/>
</dbReference>
<dbReference type="InterPro" id="IPR002347">
    <property type="entry name" value="SDR_fam"/>
</dbReference>
<dbReference type="EMBL" id="JACORT010000004">
    <property type="protein sequence ID" value="MBC5783703.1"/>
    <property type="molecule type" value="Genomic_DNA"/>
</dbReference>
<name>A0A923SC03_9BURK</name>